<dbReference type="EMBL" id="JPIU01000040">
    <property type="protein sequence ID" value="KIO43881.1"/>
    <property type="molecule type" value="Genomic_DNA"/>
</dbReference>
<dbReference type="GeneID" id="26161005"/>
<dbReference type="InterPro" id="IPR024452">
    <property type="entry name" value="DUF3876"/>
</dbReference>
<keyword evidence="3" id="KW-1185">Reference proteome</keyword>
<comment type="caution">
    <text evidence="2">The sequence shown here is derived from an EMBL/GenBank/DDBJ whole genome shotgun (WGS) entry which is preliminary data.</text>
</comment>
<gene>
    <name evidence="2" type="ORF">BA92_10790</name>
</gene>
<keyword evidence="1" id="KW-0732">Signal</keyword>
<protein>
    <submittedName>
        <fullName evidence="2">Conjugal transfer protein TraH</fullName>
    </submittedName>
</protein>
<feature type="signal peptide" evidence="1">
    <location>
        <begin position="1"/>
        <end position="20"/>
    </location>
</feature>
<dbReference type="PROSITE" id="PS51257">
    <property type="entry name" value="PROKAR_LIPOPROTEIN"/>
    <property type="match status" value="1"/>
</dbReference>
<proteinExistence type="predicted"/>
<reference evidence="2 3" key="1">
    <citation type="submission" date="2014-07" db="EMBL/GenBank/DDBJ databases">
        <title>Porphyromonadaceae bacterium OUH 308042 = ATCC BAA-2681 = DSM 28342 draft genome.</title>
        <authorList>
            <person name="Sydenham T.V."/>
            <person name="Hasman H."/>
            <person name="Justensen U.S."/>
        </authorList>
    </citation>
    <scope>NUCLEOTIDE SEQUENCE [LARGE SCALE GENOMIC DNA]</scope>
    <source>
        <strain evidence="2 3">OUH 308042</strain>
    </source>
</reference>
<evidence type="ECO:0000313" key="3">
    <source>
        <dbReference type="Proteomes" id="UP000031980"/>
    </source>
</evidence>
<name>A0A0C3RCT4_9PORP</name>
<dbReference type="RefSeq" id="WP_041505361.1">
    <property type="nucleotide sequence ID" value="NZ_JPIU01000040.1"/>
</dbReference>
<organism evidence="2 3">
    <name type="scientific">Sanguibacteroides justesenii</name>
    <dbReference type="NCBI Taxonomy" id="1547597"/>
    <lineage>
        <taxon>Bacteria</taxon>
        <taxon>Pseudomonadati</taxon>
        <taxon>Bacteroidota</taxon>
        <taxon>Bacteroidia</taxon>
        <taxon>Bacteroidales</taxon>
        <taxon>Porphyromonadaceae</taxon>
        <taxon>Sanguibacteroides</taxon>
    </lineage>
</organism>
<sequence length="117" mass="13352">MKRFKRLFPVLLCACLLSMAACKDNTQKELERMRGEWVSKSGNTVFALWNDNGQYKVTRTVKVRGRELTNTYAVRQTDGCLYIDTGFAVVLTYDGKTDRITLSPGGEYQRSDKSLKQ</sequence>
<evidence type="ECO:0000256" key="1">
    <source>
        <dbReference type="SAM" id="SignalP"/>
    </source>
</evidence>
<evidence type="ECO:0000313" key="2">
    <source>
        <dbReference type="EMBL" id="KIO43881.1"/>
    </source>
</evidence>
<dbReference type="Pfam" id="PF12992">
    <property type="entry name" value="DUF3876"/>
    <property type="match status" value="1"/>
</dbReference>
<dbReference type="AlphaFoldDB" id="A0A0C3RCT4"/>
<accession>A0A0C3RCT4</accession>
<feature type="chain" id="PRO_5002168862" evidence="1">
    <location>
        <begin position="21"/>
        <end position="117"/>
    </location>
</feature>
<dbReference type="Proteomes" id="UP000031980">
    <property type="component" value="Unassembled WGS sequence"/>
</dbReference>